<sequence length="23" mass="2619">MSFMVFGLIGADKIFHTLRNSSF</sequence>
<reference evidence="1" key="1">
    <citation type="submission" date="2014-11" db="EMBL/GenBank/DDBJ databases">
        <authorList>
            <person name="Amaro Gonzalez C."/>
        </authorList>
    </citation>
    <scope>NUCLEOTIDE SEQUENCE</scope>
</reference>
<name>A0A0E9VJY5_ANGAN</name>
<accession>A0A0E9VJY5</accession>
<dbReference type="AlphaFoldDB" id="A0A0E9VJY5"/>
<dbReference type="EMBL" id="GBXM01030852">
    <property type="protein sequence ID" value="JAH77725.1"/>
    <property type="molecule type" value="Transcribed_RNA"/>
</dbReference>
<organism evidence="1">
    <name type="scientific">Anguilla anguilla</name>
    <name type="common">European freshwater eel</name>
    <name type="synonym">Muraena anguilla</name>
    <dbReference type="NCBI Taxonomy" id="7936"/>
    <lineage>
        <taxon>Eukaryota</taxon>
        <taxon>Metazoa</taxon>
        <taxon>Chordata</taxon>
        <taxon>Craniata</taxon>
        <taxon>Vertebrata</taxon>
        <taxon>Euteleostomi</taxon>
        <taxon>Actinopterygii</taxon>
        <taxon>Neopterygii</taxon>
        <taxon>Teleostei</taxon>
        <taxon>Anguilliformes</taxon>
        <taxon>Anguillidae</taxon>
        <taxon>Anguilla</taxon>
    </lineage>
</organism>
<evidence type="ECO:0000313" key="1">
    <source>
        <dbReference type="EMBL" id="JAH77725.1"/>
    </source>
</evidence>
<protein>
    <submittedName>
        <fullName evidence="1">Uncharacterized protein</fullName>
    </submittedName>
</protein>
<reference evidence="1" key="2">
    <citation type="journal article" date="2015" name="Fish Shellfish Immunol.">
        <title>Early steps in the European eel (Anguilla anguilla)-Vibrio vulnificus interaction in the gills: Role of the RtxA13 toxin.</title>
        <authorList>
            <person name="Callol A."/>
            <person name="Pajuelo D."/>
            <person name="Ebbesson L."/>
            <person name="Teles M."/>
            <person name="MacKenzie S."/>
            <person name="Amaro C."/>
        </authorList>
    </citation>
    <scope>NUCLEOTIDE SEQUENCE</scope>
</reference>
<proteinExistence type="predicted"/>